<evidence type="ECO:0000313" key="3">
    <source>
        <dbReference type="EMBL" id="KAL1608823.1"/>
    </source>
</evidence>
<dbReference type="InterPro" id="IPR011583">
    <property type="entry name" value="Chitinase_II/V-like_cat"/>
</dbReference>
<sequence>MPSTLPKKRFVVYLTGQHNIVPELPLISRVTHVALAFIRSEVFNIPDQQEWPLFTTVAEVRSKFAEGTKIQVAIGGWGNTEGFSTAARTSKSRKLFAENVKAMIDATGADGNSEDYKQIPNSEKVWEIEAYPKLLAEIRAAIGPSKLLTAAVPGLERDMIAFTKSTIPKINETVDFLNVMSYDLMNRRDNVTKHHSGVHDSIATLDAYSHPGMWVKDLNVGLGFYIKWFKTASNDTCDNVPAIGCRTEPMEHPVTGADLGKAGAFSWHDEVPPELAESFKRAMKYGADDSDVDFQGHYYMDKKERIFWSWDTPDSIRLKLEKIFSVWKPESDHRNAIGGVFAWGLGEDAPHFAHLKAVNDVLAEWDAGDQVVEHEEL</sequence>
<protein>
    <recommendedName>
        <fullName evidence="1">chitinase</fullName>
        <ecNumber evidence="1">3.2.1.14</ecNumber>
    </recommendedName>
</protein>
<gene>
    <name evidence="3" type="ORF">SLS59_002014</name>
</gene>
<dbReference type="Proteomes" id="UP001521222">
    <property type="component" value="Unassembled WGS sequence"/>
</dbReference>
<evidence type="ECO:0000259" key="2">
    <source>
        <dbReference type="PROSITE" id="PS51910"/>
    </source>
</evidence>
<accession>A0ABR3RX12</accession>
<reference evidence="3 4" key="1">
    <citation type="submission" date="2024-02" db="EMBL/GenBank/DDBJ databases">
        <title>De novo assembly and annotation of 12 fungi associated with fruit tree decline syndrome in Ontario, Canada.</title>
        <authorList>
            <person name="Sulman M."/>
            <person name="Ellouze W."/>
            <person name="Ilyukhin E."/>
        </authorList>
    </citation>
    <scope>NUCLEOTIDE SEQUENCE [LARGE SCALE GENOMIC DNA]</scope>
    <source>
        <strain evidence="3 4">M97-236</strain>
    </source>
</reference>
<feature type="domain" description="GH18" evidence="2">
    <location>
        <begin position="8"/>
        <end position="365"/>
    </location>
</feature>
<keyword evidence="4" id="KW-1185">Reference proteome</keyword>
<evidence type="ECO:0000313" key="4">
    <source>
        <dbReference type="Proteomes" id="UP001521222"/>
    </source>
</evidence>
<dbReference type="PANTHER" id="PTHR11177:SF378">
    <property type="entry name" value="CHITINASE"/>
    <property type="match status" value="1"/>
</dbReference>
<dbReference type="Pfam" id="PF00704">
    <property type="entry name" value="Glyco_hydro_18"/>
    <property type="match status" value="1"/>
</dbReference>
<dbReference type="PANTHER" id="PTHR11177">
    <property type="entry name" value="CHITINASE"/>
    <property type="match status" value="1"/>
</dbReference>
<dbReference type="Gene3D" id="3.20.20.80">
    <property type="entry name" value="Glycosidases"/>
    <property type="match status" value="1"/>
</dbReference>
<dbReference type="EMBL" id="JAKIXB020000005">
    <property type="protein sequence ID" value="KAL1608823.1"/>
    <property type="molecule type" value="Genomic_DNA"/>
</dbReference>
<name>A0ABR3RX12_9PLEO</name>
<dbReference type="EC" id="3.2.1.14" evidence="1"/>
<dbReference type="InterPro" id="IPR050314">
    <property type="entry name" value="Glycosyl_Hydrlase_18"/>
</dbReference>
<organism evidence="3 4">
    <name type="scientific">Nothophoma quercina</name>
    <dbReference type="NCBI Taxonomy" id="749835"/>
    <lineage>
        <taxon>Eukaryota</taxon>
        <taxon>Fungi</taxon>
        <taxon>Dikarya</taxon>
        <taxon>Ascomycota</taxon>
        <taxon>Pezizomycotina</taxon>
        <taxon>Dothideomycetes</taxon>
        <taxon>Pleosporomycetidae</taxon>
        <taxon>Pleosporales</taxon>
        <taxon>Pleosporineae</taxon>
        <taxon>Didymellaceae</taxon>
        <taxon>Nothophoma</taxon>
    </lineage>
</organism>
<dbReference type="SMART" id="SM00636">
    <property type="entry name" value="Glyco_18"/>
    <property type="match status" value="1"/>
</dbReference>
<proteinExistence type="predicted"/>
<dbReference type="InterPro" id="IPR017853">
    <property type="entry name" value="GH"/>
</dbReference>
<dbReference type="CDD" id="cd00598">
    <property type="entry name" value="GH18_chitinase-like"/>
    <property type="match status" value="1"/>
</dbReference>
<comment type="caution">
    <text evidence="3">The sequence shown here is derived from an EMBL/GenBank/DDBJ whole genome shotgun (WGS) entry which is preliminary data.</text>
</comment>
<evidence type="ECO:0000256" key="1">
    <source>
        <dbReference type="ARBA" id="ARBA00012729"/>
    </source>
</evidence>
<dbReference type="InterPro" id="IPR001223">
    <property type="entry name" value="Glyco_hydro18_cat"/>
</dbReference>
<dbReference type="SUPFAM" id="SSF51445">
    <property type="entry name" value="(Trans)glycosidases"/>
    <property type="match status" value="1"/>
</dbReference>
<dbReference type="PROSITE" id="PS51910">
    <property type="entry name" value="GH18_2"/>
    <property type="match status" value="1"/>
</dbReference>